<protein>
    <recommendedName>
        <fullName evidence="1">BAR domain-containing protein</fullName>
    </recommendedName>
</protein>
<evidence type="ECO:0000313" key="3">
    <source>
        <dbReference type="Proteomes" id="UP000321570"/>
    </source>
</evidence>
<dbReference type="EMBL" id="CABIJS010000455">
    <property type="protein sequence ID" value="VUZ51998.1"/>
    <property type="molecule type" value="Genomic_DNA"/>
</dbReference>
<dbReference type="AlphaFoldDB" id="A0A564YZD2"/>
<dbReference type="SUPFAM" id="SSF103657">
    <property type="entry name" value="BAR/IMD domain-like"/>
    <property type="match status" value="1"/>
</dbReference>
<accession>A0A564YZD2</accession>
<name>A0A564YZD2_HYMDI</name>
<feature type="domain" description="BAR" evidence="1">
    <location>
        <begin position="6"/>
        <end position="142"/>
    </location>
</feature>
<organism evidence="2 3">
    <name type="scientific">Hymenolepis diminuta</name>
    <name type="common">Rat tapeworm</name>
    <dbReference type="NCBI Taxonomy" id="6216"/>
    <lineage>
        <taxon>Eukaryota</taxon>
        <taxon>Metazoa</taxon>
        <taxon>Spiralia</taxon>
        <taxon>Lophotrochozoa</taxon>
        <taxon>Platyhelminthes</taxon>
        <taxon>Cestoda</taxon>
        <taxon>Eucestoda</taxon>
        <taxon>Cyclophyllidea</taxon>
        <taxon>Hymenolepididae</taxon>
        <taxon>Hymenolepis</taxon>
    </lineage>
</organism>
<dbReference type="InterPro" id="IPR027267">
    <property type="entry name" value="AH/BAR_dom_sf"/>
</dbReference>
<dbReference type="InterPro" id="IPR004148">
    <property type="entry name" value="BAR_dom"/>
</dbReference>
<dbReference type="Proteomes" id="UP000321570">
    <property type="component" value="Unassembled WGS sequence"/>
</dbReference>
<dbReference type="Gene3D" id="1.20.1270.60">
    <property type="entry name" value="Arfaptin homology (AH) domain/BAR domain"/>
    <property type="match status" value="1"/>
</dbReference>
<evidence type="ECO:0000313" key="2">
    <source>
        <dbReference type="EMBL" id="VUZ51998.1"/>
    </source>
</evidence>
<keyword evidence="3" id="KW-1185">Reference proteome</keyword>
<gene>
    <name evidence="2" type="ORF">WMSIL1_LOCUS10577</name>
</gene>
<evidence type="ECO:0000259" key="1">
    <source>
        <dbReference type="Pfam" id="PF03114"/>
    </source>
</evidence>
<dbReference type="Pfam" id="PF03114">
    <property type="entry name" value="BAR"/>
    <property type="match status" value="1"/>
</dbReference>
<proteinExistence type="predicted"/>
<sequence length="170" mass="19229">MPEFNMQKTFNRLSQRASELVNKGEKTSYPPHTEELIEQIDQMKPCLSKIITATEEFVEINIASKVADTFQKNREKTNTSDRLSEAFDHVANESEKSAPNLSRMLRDAAGVHLKMASARKLFNEDVNKTFIEDLKSFVNGTLADALVRLHLKQFGMVIIKTVSVENVSLL</sequence>
<dbReference type="GO" id="GO:0005737">
    <property type="term" value="C:cytoplasm"/>
    <property type="evidence" value="ECO:0007669"/>
    <property type="project" value="InterPro"/>
</dbReference>
<reference evidence="2 3" key="1">
    <citation type="submission" date="2019-07" db="EMBL/GenBank/DDBJ databases">
        <authorList>
            <person name="Jastrzebski P J."/>
            <person name="Paukszto L."/>
            <person name="Jastrzebski P J."/>
        </authorList>
    </citation>
    <scope>NUCLEOTIDE SEQUENCE [LARGE SCALE GENOMIC DNA]</scope>
    <source>
        <strain evidence="2 3">WMS-il1</strain>
    </source>
</reference>